<name>A0ACC0AMY6_CATRO</name>
<accession>A0ACC0AMY6</accession>
<organism evidence="1 2">
    <name type="scientific">Catharanthus roseus</name>
    <name type="common">Madagascar periwinkle</name>
    <name type="synonym">Vinca rosea</name>
    <dbReference type="NCBI Taxonomy" id="4058"/>
    <lineage>
        <taxon>Eukaryota</taxon>
        <taxon>Viridiplantae</taxon>
        <taxon>Streptophyta</taxon>
        <taxon>Embryophyta</taxon>
        <taxon>Tracheophyta</taxon>
        <taxon>Spermatophyta</taxon>
        <taxon>Magnoliopsida</taxon>
        <taxon>eudicotyledons</taxon>
        <taxon>Gunneridae</taxon>
        <taxon>Pentapetalae</taxon>
        <taxon>asterids</taxon>
        <taxon>lamiids</taxon>
        <taxon>Gentianales</taxon>
        <taxon>Apocynaceae</taxon>
        <taxon>Rauvolfioideae</taxon>
        <taxon>Vinceae</taxon>
        <taxon>Catharanthinae</taxon>
        <taxon>Catharanthus</taxon>
    </lineage>
</organism>
<protein>
    <submittedName>
        <fullName evidence="1">Uncharacterized protein</fullName>
    </submittedName>
</protein>
<keyword evidence="2" id="KW-1185">Reference proteome</keyword>
<evidence type="ECO:0000313" key="2">
    <source>
        <dbReference type="Proteomes" id="UP001060085"/>
    </source>
</evidence>
<reference evidence="2" key="1">
    <citation type="journal article" date="2023" name="Nat. Plants">
        <title>Single-cell RNA sequencing provides a high-resolution roadmap for understanding the multicellular compartmentation of specialized metabolism.</title>
        <authorList>
            <person name="Sun S."/>
            <person name="Shen X."/>
            <person name="Li Y."/>
            <person name="Li Y."/>
            <person name="Wang S."/>
            <person name="Li R."/>
            <person name="Zhang H."/>
            <person name="Shen G."/>
            <person name="Guo B."/>
            <person name="Wei J."/>
            <person name="Xu J."/>
            <person name="St-Pierre B."/>
            <person name="Chen S."/>
            <person name="Sun C."/>
        </authorList>
    </citation>
    <scope>NUCLEOTIDE SEQUENCE [LARGE SCALE GENOMIC DNA]</scope>
</reference>
<dbReference type="Proteomes" id="UP001060085">
    <property type="component" value="Linkage Group LG05"/>
</dbReference>
<comment type="caution">
    <text evidence="1">The sequence shown here is derived from an EMBL/GenBank/DDBJ whole genome shotgun (WGS) entry which is preliminary data.</text>
</comment>
<evidence type="ECO:0000313" key="1">
    <source>
        <dbReference type="EMBL" id="KAI5661971.1"/>
    </source>
</evidence>
<dbReference type="EMBL" id="CM044705">
    <property type="protein sequence ID" value="KAI5661971.1"/>
    <property type="molecule type" value="Genomic_DNA"/>
</dbReference>
<gene>
    <name evidence="1" type="ORF">M9H77_21294</name>
</gene>
<sequence length="111" mass="12549">MNTHFIEAYPSFGKVSDRMKDMWYTELGAKYQEPTVNAVRLHIETGSLIPTDEQLMFKATGESNKSNVYGFGLQSAVITAEHWGGNSSSMSSTAGQEAYIKRERRLWGYMQ</sequence>
<proteinExistence type="predicted"/>